<dbReference type="GeneID" id="25321160"/>
<dbReference type="EMBL" id="LASV01000704">
    <property type="protein sequence ID" value="KKA17156.1"/>
    <property type="molecule type" value="Genomic_DNA"/>
</dbReference>
<protein>
    <submittedName>
        <fullName evidence="1">Uncharacterized protein</fullName>
    </submittedName>
</protein>
<comment type="caution">
    <text evidence="1">The sequence shown here is derived from an EMBL/GenBank/DDBJ whole genome shotgun (WGS) entry which is preliminary data.</text>
</comment>
<evidence type="ECO:0000313" key="1">
    <source>
        <dbReference type="EMBL" id="KKA17156.1"/>
    </source>
</evidence>
<dbReference type="AlphaFoldDB" id="A0A0F4YGV7"/>
<name>A0A0F4YGV7_RASE3</name>
<proteinExistence type="predicted"/>
<dbReference type="Proteomes" id="UP000053958">
    <property type="component" value="Unassembled WGS sequence"/>
</dbReference>
<sequence length="125" mass="14589">RLTTPFQSLWSSSDARIQYGREGGGMKHTHSSNSEPRLHVVKDDTVVCNYYHFSLAIVKFCTWSWPTRKKLVDYSFFIRSHSARHNQSMRTSHQSWYFRNNSCLCIPSRALLSLIVRNFGHHRGA</sequence>
<reference evidence="1 2" key="1">
    <citation type="submission" date="2015-04" db="EMBL/GenBank/DDBJ databases">
        <authorList>
            <person name="Heijne W.H."/>
            <person name="Fedorova N.D."/>
            <person name="Nierman W.C."/>
            <person name="Vollebregt A.W."/>
            <person name="Zhao Z."/>
            <person name="Wu L."/>
            <person name="Kumar M."/>
            <person name="Stam H."/>
            <person name="van den Berg M.A."/>
            <person name="Pel H.J."/>
        </authorList>
    </citation>
    <scope>NUCLEOTIDE SEQUENCE [LARGE SCALE GENOMIC DNA]</scope>
    <source>
        <strain evidence="1 2">CBS 393.64</strain>
    </source>
</reference>
<organism evidence="1 2">
    <name type="scientific">Rasamsonia emersonii (strain ATCC 16479 / CBS 393.64 / IMI 116815)</name>
    <dbReference type="NCBI Taxonomy" id="1408163"/>
    <lineage>
        <taxon>Eukaryota</taxon>
        <taxon>Fungi</taxon>
        <taxon>Dikarya</taxon>
        <taxon>Ascomycota</taxon>
        <taxon>Pezizomycotina</taxon>
        <taxon>Eurotiomycetes</taxon>
        <taxon>Eurotiomycetidae</taxon>
        <taxon>Eurotiales</taxon>
        <taxon>Trichocomaceae</taxon>
        <taxon>Rasamsonia</taxon>
    </lineage>
</organism>
<dbReference type="RefSeq" id="XP_013323768.1">
    <property type="nucleotide sequence ID" value="XM_013468314.1"/>
</dbReference>
<accession>A0A0F4YGV7</accession>
<feature type="non-terminal residue" evidence="1">
    <location>
        <position position="1"/>
    </location>
</feature>
<evidence type="ECO:0000313" key="2">
    <source>
        <dbReference type="Proteomes" id="UP000053958"/>
    </source>
</evidence>
<keyword evidence="2" id="KW-1185">Reference proteome</keyword>
<gene>
    <name evidence="1" type="ORF">T310_9202</name>
</gene>